<name>A0A1M7XZS7_9FIRM</name>
<dbReference type="OrthoDB" id="9800361at2"/>
<dbReference type="InterPro" id="IPR000688">
    <property type="entry name" value="HypA/HybF"/>
</dbReference>
<dbReference type="AlphaFoldDB" id="A0A1M7XZS7"/>
<dbReference type="PANTHER" id="PTHR34535">
    <property type="entry name" value="HYDROGENASE MATURATION FACTOR HYPA"/>
    <property type="match status" value="1"/>
</dbReference>
<gene>
    <name evidence="4" type="primary">hypA</name>
    <name evidence="5" type="ORF">SAMN02745217_00687</name>
</gene>
<keyword evidence="6" id="KW-1185">Reference proteome</keyword>
<dbReference type="Pfam" id="PF01155">
    <property type="entry name" value="HypA"/>
    <property type="match status" value="1"/>
</dbReference>
<proteinExistence type="inferred from homology"/>
<keyword evidence="2 4" id="KW-0479">Metal-binding</keyword>
<comment type="function">
    <text evidence="4">Involved in the maturation of [NiFe] hydrogenases. Required for nickel insertion into the metal center of the hydrogenase.</text>
</comment>
<dbReference type="HAMAP" id="MF_00213">
    <property type="entry name" value="HypA_HybF"/>
    <property type="match status" value="1"/>
</dbReference>
<dbReference type="EMBL" id="FRFD01000003">
    <property type="protein sequence ID" value="SHO44687.1"/>
    <property type="molecule type" value="Genomic_DNA"/>
</dbReference>
<dbReference type="Proteomes" id="UP000184612">
    <property type="component" value="Unassembled WGS sequence"/>
</dbReference>
<evidence type="ECO:0000313" key="5">
    <source>
        <dbReference type="EMBL" id="SHO44687.1"/>
    </source>
</evidence>
<dbReference type="RefSeq" id="WP_073587368.1">
    <property type="nucleotide sequence ID" value="NZ_FRFD01000003.1"/>
</dbReference>
<dbReference type="GO" id="GO:0008270">
    <property type="term" value="F:zinc ion binding"/>
    <property type="evidence" value="ECO:0007669"/>
    <property type="project" value="UniProtKB-UniRule"/>
</dbReference>
<evidence type="ECO:0000256" key="2">
    <source>
        <dbReference type="ARBA" id="ARBA00022723"/>
    </source>
</evidence>
<evidence type="ECO:0000256" key="1">
    <source>
        <dbReference type="ARBA" id="ARBA00022596"/>
    </source>
</evidence>
<dbReference type="GO" id="GO:0016151">
    <property type="term" value="F:nickel cation binding"/>
    <property type="evidence" value="ECO:0007669"/>
    <property type="project" value="UniProtKB-UniRule"/>
</dbReference>
<feature type="binding site" evidence="4">
    <location>
        <position position="93"/>
    </location>
    <ligand>
        <name>Zn(2+)</name>
        <dbReference type="ChEBI" id="CHEBI:29105"/>
    </ligand>
</feature>
<dbReference type="Gene3D" id="3.30.2320.80">
    <property type="match status" value="1"/>
</dbReference>
<keyword evidence="3 4" id="KW-0862">Zinc</keyword>
<accession>A0A1M7XZS7</accession>
<dbReference type="STRING" id="1121345.SAMN02745217_00687"/>
<comment type="similarity">
    <text evidence="4">Belongs to the HypA/HybF family.</text>
</comment>
<feature type="binding site" evidence="4">
    <location>
        <position position="74"/>
    </location>
    <ligand>
        <name>Zn(2+)</name>
        <dbReference type="ChEBI" id="CHEBI:29105"/>
    </ligand>
</feature>
<feature type="binding site" evidence="4">
    <location>
        <position position="90"/>
    </location>
    <ligand>
        <name>Zn(2+)</name>
        <dbReference type="ChEBI" id="CHEBI:29105"/>
    </ligand>
</feature>
<evidence type="ECO:0000256" key="3">
    <source>
        <dbReference type="ARBA" id="ARBA00022833"/>
    </source>
</evidence>
<keyword evidence="1 4" id="KW-0533">Nickel</keyword>
<protein>
    <recommendedName>
        <fullName evidence="4">Hydrogenase maturation factor HypA</fullName>
    </recommendedName>
</protein>
<dbReference type="PIRSF" id="PIRSF004761">
    <property type="entry name" value="Hydrgn_mat_HypA"/>
    <property type="match status" value="1"/>
</dbReference>
<sequence>MHEITILVQLVNMVEKEAKANHIAEKIDTIVVQLGQLTSIVPKYLTEYYPNVTEGTKLSGSKLEIERIPGNGLCHHCNKVLRIVEHKGKCPICGADDWEMLSGQEFILKEIRVREAVV</sequence>
<dbReference type="PANTHER" id="PTHR34535:SF3">
    <property type="entry name" value="HYDROGENASE MATURATION FACTOR HYPA"/>
    <property type="match status" value="1"/>
</dbReference>
<evidence type="ECO:0000256" key="4">
    <source>
        <dbReference type="HAMAP-Rule" id="MF_00213"/>
    </source>
</evidence>
<reference evidence="5 6" key="1">
    <citation type="submission" date="2016-12" db="EMBL/GenBank/DDBJ databases">
        <authorList>
            <person name="Song W.-J."/>
            <person name="Kurnit D.M."/>
        </authorList>
    </citation>
    <scope>NUCLEOTIDE SEQUENCE [LARGE SCALE GENOMIC DNA]</scope>
    <source>
        <strain evidence="5 6">DSM 12503</strain>
    </source>
</reference>
<dbReference type="GO" id="GO:0051604">
    <property type="term" value="P:protein maturation"/>
    <property type="evidence" value="ECO:0007669"/>
    <property type="project" value="InterPro"/>
</dbReference>
<feature type="binding site" evidence="4">
    <location>
        <position position="2"/>
    </location>
    <ligand>
        <name>Ni(2+)</name>
        <dbReference type="ChEBI" id="CHEBI:49786"/>
    </ligand>
</feature>
<feature type="binding site" evidence="4">
    <location>
        <position position="77"/>
    </location>
    <ligand>
        <name>Zn(2+)</name>
        <dbReference type="ChEBI" id="CHEBI:29105"/>
    </ligand>
</feature>
<organism evidence="5 6">
    <name type="scientific">Anaerocolumna xylanovorans DSM 12503</name>
    <dbReference type="NCBI Taxonomy" id="1121345"/>
    <lineage>
        <taxon>Bacteria</taxon>
        <taxon>Bacillati</taxon>
        <taxon>Bacillota</taxon>
        <taxon>Clostridia</taxon>
        <taxon>Lachnospirales</taxon>
        <taxon>Lachnospiraceae</taxon>
        <taxon>Anaerocolumna</taxon>
    </lineage>
</organism>
<evidence type="ECO:0000313" key="6">
    <source>
        <dbReference type="Proteomes" id="UP000184612"/>
    </source>
</evidence>